<keyword evidence="3" id="KW-1185">Reference proteome</keyword>
<feature type="domain" description="MD-2-related lipid-recognition" evidence="2">
    <location>
        <begin position="36"/>
        <end position="126"/>
    </location>
</feature>
<evidence type="ECO:0000313" key="4">
    <source>
        <dbReference type="RefSeq" id="XP_005100086.1"/>
    </source>
</evidence>
<dbReference type="Pfam" id="PF02221">
    <property type="entry name" value="E1_DerP2_DerF2"/>
    <property type="match status" value="1"/>
</dbReference>
<dbReference type="PANTHER" id="PTHR17357">
    <property type="entry name" value="GM2 GANGLIOSIDE ACTIVATOR PROTEIN"/>
    <property type="match status" value="1"/>
</dbReference>
<evidence type="ECO:0000259" key="2">
    <source>
        <dbReference type="Pfam" id="PF02221"/>
    </source>
</evidence>
<dbReference type="RefSeq" id="XP_005100086.1">
    <property type="nucleotide sequence ID" value="XM_005100029.2"/>
</dbReference>
<name>A0ABM0JRU3_APLCA</name>
<keyword evidence="1" id="KW-0732">Signal</keyword>
<gene>
    <name evidence="4" type="primary">LOC101853858</name>
</gene>
<sequence length="138" mass="15765">MVMVRSVQPGDHSDLRPVIQTAPVFAKRIVQAEWKPVSYGGPGTYENICHSLETYESMGCPRAMRHHGLYCYCPFTAGKFHFKNLPVNMPKVHGFAGALLNGDYELELRIHEEEGDELGCLHIKFSMKKRNRGWLFKI</sequence>
<reference evidence="4" key="1">
    <citation type="submission" date="2025-08" db="UniProtKB">
        <authorList>
            <consortium name="RefSeq"/>
        </authorList>
    </citation>
    <scope>IDENTIFICATION</scope>
</reference>
<protein>
    <submittedName>
        <fullName evidence="4">Ganglioside GM2 activator</fullName>
    </submittedName>
</protein>
<dbReference type="Proteomes" id="UP000694888">
    <property type="component" value="Unplaced"/>
</dbReference>
<dbReference type="InterPro" id="IPR036846">
    <property type="entry name" value="GM2-AP_sf"/>
</dbReference>
<organism evidence="3 4">
    <name type="scientific">Aplysia californica</name>
    <name type="common">California sea hare</name>
    <dbReference type="NCBI Taxonomy" id="6500"/>
    <lineage>
        <taxon>Eukaryota</taxon>
        <taxon>Metazoa</taxon>
        <taxon>Spiralia</taxon>
        <taxon>Lophotrochozoa</taxon>
        <taxon>Mollusca</taxon>
        <taxon>Gastropoda</taxon>
        <taxon>Heterobranchia</taxon>
        <taxon>Euthyneura</taxon>
        <taxon>Tectipleura</taxon>
        <taxon>Aplysiida</taxon>
        <taxon>Aplysioidea</taxon>
        <taxon>Aplysiidae</taxon>
        <taxon>Aplysia</taxon>
    </lineage>
</organism>
<dbReference type="InterPro" id="IPR003172">
    <property type="entry name" value="ML_dom"/>
</dbReference>
<evidence type="ECO:0000256" key="1">
    <source>
        <dbReference type="ARBA" id="ARBA00022729"/>
    </source>
</evidence>
<dbReference type="GeneID" id="101853858"/>
<dbReference type="Gene3D" id="2.70.220.10">
    <property type="entry name" value="Ganglioside GM2 activator"/>
    <property type="match status" value="1"/>
</dbReference>
<proteinExistence type="predicted"/>
<accession>A0ABM0JRU3</accession>
<evidence type="ECO:0000313" key="3">
    <source>
        <dbReference type="Proteomes" id="UP000694888"/>
    </source>
</evidence>
<dbReference type="SUPFAM" id="SSF63707">
    <property type="entry name" value="Ganglioside M2 (gm2) activator"/>
    <property type="match status" value="1"/>
</dbReference>
<dbReference type="InterPro" id="IPR028996">
    <property type="entry name" value="GM2-AP"/>
</dbReference>
<dbReference type="PANTHER" id="PTHR17357:SF0">
    <property type="entry name" value="GANGLIOSIDE GM2 ACTIVATOR"/>
    <property type="match status" value="1"/>
</dbReference>